<keyword evidence="4" id="KW-1005">Bacterial flagellum biogenesis</keyword>
<evidence type="ECO:0000313" key="12">
    <source>
        <dbReference type="Proteomes" id="UP001177769"/>
    </source>
</evidence>
<evidence type="ECO:0000259" key="10">
    <source>
        <dbReference type="Pfam" id="PF04316"/>
    </source>
</evidence>
<gene>
    <name evidence="11" type="primary">flgM</name>
    <name evidence="11" type="ORF">PFX98_21230</name>
</gene>
<dbReference type="Pfam" id="PF04316">
    <property type="entry name" value="FlgM"/>
    <property type="match status" value="1"/>
</dbReference>
<evidence type="ECO:0000256" key="4">
    <source>
        <dbReference type="ARBA" id="ARBA00022795"/>
    </source>
</evidence>
<feature type="compositionally biased region" description="Low complexity" evidence="9">
    <location>
        <begin position="18"/>
        <end position="28"/>
    </location>
</feature>
<dbReference type="SUPFAM" id="SSF101498">
    <property type="entry name" value="Anti-sigma factor FlgM"/>
    <property type="match status" value="1"/>
</dbReference>
<evidence type="ECO:0000256" key="6">
    <source>
        <dbReference type="ARBA" id="ARBA00023163"/>
    </source>
</evidence>
<evidence type="ECO:0000256" key="2">
    <source>
        <dbReference type="ARBA" id="ARBA00017823"/>
    </source>
</evidence>
<keyword evidence="11" id="KW-0282">Flagellum</keyword>
<dbReference type="KEGG" id="pais:PFX98_21230"/>
<dbReference type="InterPro" id="IPR031316">
    <property type="entry name" value="FlgM_C"/>
</dbReference>
<dbReference type="AlphaFoldDB" id="A0AA95SKS1"/>
<evidence type="ECO:0000256" key="5">
    <source>
        <dbReference type="ARBA" id="ARBA00023015"/>
    </source>
</evidence>
<dbReference type="GO" id="GO:0045892">
    <property type="term" value="P:negative regulation of DNA-templated transcription"/>
    <property type="evidence" value="ECO:0007669"/>
    <property type="project" value="InterPro"/>
</dbReference>
<organism evidence="11 12">
    <name type="scientific">Paucibacter sediminis</name>
    <dbReference type="NCBI Taxonomy" id="3019553"/>
    <lineage>
        <taxon>Bacteria</taxon>
        <taxon>Pseudomonadati</taxon>
        <taxon>Pseudomonadota</taxon>
        <taxon>Betaproteobacteria</taxon>
        <taxon>Burkholderiales</taxon>
        <taxon>Sphaerotilaceae</taxon>
        <taxon>Roseateles</taxon>
    </lineage>
</organism>
<dbReference type="Proteomes" id="UP001177769">
    <property type="component" value="Chromosome"/>
</dbReference>
<proteinExistence type="inferred from homology"/>
<evidence type="ECO:0000256" key="7">
    <source>
        <dbReference type="ARBA" id="ARBA00024739"/>
    </source>
</evidence>
<keyword evidence="11" id="KW-0969">Cilium</keyword>
<sequence length="95" mass="9440">MRVTASNHPLGGPAESQPAGAPAPLDPVAAPAGAGAAAAALVSDLIQPAQQALAELPEIDQAKVAALREALARGEISFDAGRLAALIQRYHGGRG</sequence>
<evidence type="ECO:0000256" key="8">
    <source>
        <dbReference type="ARBA" id="ARBA00030117"/>
    </source>
</evidence>
<keyword evidence="6" id="KW-0804">Transcription</keyword>
<dbReference type="InterPro" id="IPR035890">
    <property type="entry name" value="Anti-sigma-28_factor_FlgM_sf"/>
</dbReference>
<feature type="domain" description="Anti-sigma-28 factor FlgM C-terminal" evidence="10">
    <location>
        <begin position="46"/>
        <end position="85"/>
    </location>
</feature>
<keyword evidence="11" id="KW-0966">Cell projection</keyword>
<feature type="region of interest" description="Disordered" evidence="9">
    <location>
        <begin position="1"/>
        <end position="28"/>
    </location>
</feature>
<protein>
    <recommendedName>
        <fullName evidence="2">Negative regulator of flagellin synthesis</fullName>
    </recommendedName>
    <alternativeName>
        <fullName evidence="8">Anti-sigma-28 factor</fullName>
    </alternativeName>
</protein>
<evidence type="ECO:0000256" key="1">
    <source>
        <dbReference type="ARBA" id="ARBA00005322"/>
    </source>
</evidence>
<reference evidence="11" key="1">
    <citation type="submission" date="2023-01" db="EMBL/GenBank/DDBJ databases">
        <title>Whole genome sequence of Paucibacter sp. S2-9 isolated from pond sediment.</title>
        <authorList>
            <person name="Jung J.Y."/>
        </authorList>
    </citation>
    <scope>NUCLEOTIDE SEQUENCE</scope>
    <source>
        <strain evidence="11">S2-9</strain>
    </source>
</reference>
<accession>A0AA95SKS1</accession>
<keyword evidence="5" id="KW-0805">Transcription regulation</keyword>
<evidence type="ECO:0000313" key="11">
    <source>
        <dbReference type="EMBL" id="WIT11393.1"/>
    </source>
</evidence>
<dbReference type="EMBL" id="CP116346">
    <property type="protein sequence ID" value="WIT11393.1"/>
    <property type="molecule type" value="Genomic_DNA"/>
</dbReference>
<comment type="similarity">
    <text evidence="1">Belongs to the FlgM family.</text>
</comment>
<comment type="function">
    <text evidence="7">Responsible for the coupling of flagellin expression to flagellar assembly by preventing expression of the flagellin genes when a component of the middle class of proteins is defective. It negatively regulates flagellar genes by inhibiting the activity of FliA by directly binding to FliA.</text>
</comment>
<dbReference type="GO" id="GO:0044781">
    <property type="term" value="P:bacterial-type flagellum organization"/>
    <property type="evidence" value="ECO:0007669"/>
    <property type="project" value="UniProtKB-KW"/>
</dbReference>
<name>A0AA95SKS1_9BURK</name>
<dbReference type="RefSeq" id="WP_285232475.1">
    <property type="nucleotide sequence ID" value="NZ_CP116346.1"/>
</dbReference>
<keyword evidence="12" id="KW-1185">Reference proteome</keyword>
<evidence type="ECO:0000256" key="3">
    <source>
        <dbReference type="ARBA" id="ARBA00022491"/>
    </source>
</evidence>
<evidence type="ECO:0000256" key="9">
    <source>
        <dbReference type="SAM" id="MobiDB-lite"/>
    </source>
</evidence>
<dbReference type="NCBIfam" id="TIGR03824">
    <property type="entry name" value="FlgM_jcvi"/>
    <property type="match status" value="1"/>
</dbReference>
<keyword evidence="3" id="KW-0678">Repressor</keyword>
<dbReference type="InterPro" id="IPR007412">
    <property type="entry name" value="FlgM"/>
</dbReference>